<organism evidence="1 2">
    <name type="scientific">Marinithermus hydrothermalis (strain DSM 14884 / JCM 11576 / T1)</name>
    <dbReference type="NCBI Taxonomy" id="869210"/>
    <lineage>
        <taxon>Bacteria</taxon>
        <taxon>Thermotogati</taxon>
        <taxon>Deinococcota</taxon>
        <taxon>Deinococci</taxon>
        <taxon>Thermales</taxon>
        <taxon>Thermaceae</taxon>
        <taxon>Marinithermus</taxon>
    </lineage>
</organism>
<name>F2NLK1_MARHT</name>
<dbReference type="EMBL" id="CP002630">
    <property type="protein sequence ID" value="AEB12100.1"/>
    <property type="molecule type" value="Genomic_DNA"/>
</dbReference>
<evidence type="ECO:0000313" key="1">
    <source>
        <dbReference type="EMBL" id="AEB12100.1"/>
    </source>
</evidence>
<evidence type="ECO:0000313" key="2">
    <source>
        <dbReference type="Proteomes" id="UP000007030"/>
    </source>
</evidence>
<dbReference type="RefSeq" id="WP_013704147.1">
    <property type="nucleotide sequence ID" value="NC_015387.1"/>
</dbReference>
<keyword evidence="2" id="KW-1185">Reference proteome</keyword>
<dbReference type="HOGENOM" id="CLU_2233284_0_0_0"/>
<protein>
    <submittedName>
        <fullName evidence="1">Uncharacterized protein</fullName>
    </submittedName>
</protein>
<dbReference type="AlphaFoldDB" id="F2NLK1"/>
<dbReference type="KEGG" id="mhd:Marky_1365"/>
<gene>
    <name evidence="1" type="ordered locus">Marky_1365</name>
</gene>
<dbReference type="Proteomes" id="UP000007030">
    <property type="component" value="Chromosome"/>
</dbReference>
<accession>F2NLK1</accession>
<sequence length="105" mass="12532">MKYRYTVVETLPLKKGASGSEFAKAFRELESLDGIAREYGVSPTSEIRIYRCITDPQKVKVVYRAEDMEALWQFYQDAEVHNTIKRVFDRFVDRERVQLEYWQEL</sequence>
<reference evidence="1 2" key="1">
    <citation type="journal article" date="2012" name="Stand. Genomic Sci.">
        <title>Complete genome sequence of the aerobic, heterotroph Marinithermus hydrothermalis type strain (T1(T)) from a deep-sea hydrothermal vent chimney.</title>
        <authorList>
            <person name="Copeland A."/>
            <person name="Gu W."/>
            <person name="Yasawong M."/>
            <person name="Lapidus A."/>
            <person name="Lucas S."/>
            <person name="Deshpande S."/>
            <person name="Pagani I."/>
            <person name="Tapia R."/>
            <person name="Cheng J.F."/>
            <person name="Goodwin L.A."/>
            <person name="Pitluck S."/>
            <person name="Liolios K."/>
            <person name="Ivanova N."/>
            <person name="Mavromatis K."/>
            <person name="Mikhailova N."/>
            <person name="Pati A."/>
            <person name="Chen A."/>
            <person name="Palaniappan K."/>
            <person name="Land M."/>
            <person name="Pan C."/>
            <person name="Brambilla E.M."/>
            <person name="Rohde M."/>
            <person name="Tindall B.J."/>
            <person name="Sikorski J."/>
            <person name="Goker M."/>
            <person name="Detter J.C."/>
            <person name="Bristow J."/>
            <person name="Eisen J.A."/>
            <person name="Markowitz V."/>
            <person name="Hugenholtz P."/>
            <person name="Kyrpides N.C."/>
            <person name="Klenk H.P."/>
            <person name="Woyke T."/>
        </authorList>
    </citation>
    <scope>NUCLEOTIDE SEQUENCE [LARGE SCALE GENOMIC DNA]</scope>
    <source>
        <strain evidence="2">DSM 14884 / JCM 11576 / T1</strain>
    </source>
</reference>
<dbReference type="STRING" id="869210.Marky_1365"/>
<proteinExistence type="predicted"/>